<dbReference type="GO" id="GO:0022857">
    <property type="term" value="F:transmembrane transporter activity"/>
    <property type="evidence" value="ECO:0007669"/>
    <property type="project" value="InterPro"/>
</dbReference>
<feature type="transmembrane region" description="Helical" evidence="6">
    <location>
        <begin position="251"/>
        <end position="272"/>
    </location>
</feature>
<keyword evidence="8" id="KW-1185">Reference proteome</keyword>
<feature type="transmembrane region" description="Helical" evidence="6">
    <location>
        <begin position="438"/>
        <end position="457"/>
    </location>
</feature>
<dbReference type="RefSeq" id="WP_188388546.1">
    <property type="nucleotide sequence ID" value="NZ_BMFK01000001.1"/>
</dbReference>
<evidence type="ECO:0000313" key="8">
    <source>
        <dbReference type="Proteomes" id="UP000605259"/>
    </source>
</evidence>
<evidence type="ECO:0000256" key="3">
    <source>
        <dbReference type="ARBA" id="ARBA00022692"/>
    </source>
</evidence>
<dbReference type="Gene3D" id="1.20.1740.10">
    <property type="entry name" value="Amino acid/polyamine transporter I"/>
    <property type="match status" value="1"/>
</dbReference>
<dbReference type="PANTHER" id="PTHR42770:SF14">
    <property type="entry name" value="ARGININE_ORNITHINE ANTIPORTER-RELATED"/>
    <property type="match status" value="1"/>
</dbReference>
<dbReference type="EMBL" id="BMFK01000001">
    <property type="protein sequence ID" value="GGE73139.1"/>
    <property type="molecule type" value="Genomic_DNA"/>
</dbReference>
<feature type="transmembrane region" description="Helical" evidence="6">
    <location>
        <begin position="221"/>
        <end position="239"/>
    </location>
</feature>
<gene>
    <name evidence="7" type="primary">arcD</name>
    <name evidence="7" type="ORF">GCM10007140_23750</name>
</gene>
<dbReference type="PANTHER" id="PTHR42770">
    <property type="entry name" value="AMINO ACID TRANSPORTER-RELATED"/>
    <property type="match status" value="1"/>
</dbReference>
<feature type="transmembrane region" description="Helical" evidence="6">
    <location>
        <begin position="142"/>
        <end position="159"/>
    </location>
</feature>
<dbReference type="GO" id="GO:0005886">
    <property type="term" value="C:plasma membrane"/>
    <property type="evidence" value="ECO:0007669"/>
    <property type="project" value="UniProtKB-SubCell"/>
</dbReference>
<feature type="transmembrane region" description="Helical" evidence="6">
    <location>
        <begin position="41"/>
        <end position="63"/>
    </location>
</feature>
<keyword evidence="2" id="KW-1003">Cell membrane</keyword>
<feature type="transmembrane region" description="Helical" evidence="6">
    <location>
        <begin position="292"/>
        <end position="320"/>
    </location>
</feature>
<dbReference type="Pfam" id="PF13520">
    <property type="entry name" value="AA_permease_2"/>
    <property type="match status" value="1"/>
</dbReference>
<evidence type="ECO:0000256" key="5">
    <source>
        <dbReference type="ARBA" id="ARBA00023136"/>
    </source>
</evidence>
<accession>A0A917ASR9</accession>
<keyword evidence="5 6" id="KW-0472">Membrane</keyword>
<feature type="transmembrane region" description="Helical" evidence="6">
    <location>
        <begin position="94"/>
        <end position="122"/>
    </location>
</feature>
<dbReference type="PIRSF" id="PIRSF006060">
    <property type="entry name" value="AA_transporter"/>
    <property type="match status" value="1"/>
</dbReference>
<protein>
    <submittedName>
        <fullName evidence="7">Arginine:ornithine antiporter</fullName>
    </submittedName>
</protein>
<dbReference type="Proteomes" id="UP000605259">
    <property type="component" value="Unassembled WGS sequence"/>
</dbReference>
<organism evidence="7 8">
    <name type="scientific">Priestia taiwanensis</name>
    <dbReference type="NCBI Taxonomy" id="1347902"/>
    <lineage>
        <taxon>Bacteria</taxon>
        <taxon>Bacillati</taxon>
        <taxon>Bacillota</taxon>
        <taxon>Bacilli</taxon>
        <taxon>Bacillales</taxon>
        <taxon>Bacillaceae</taxon>
        <taxon>Priestia</taxon>
    </lineage>
</organism>
<comment type="subcellular location">
    <subcellularLocation>
        <location evidence="1">Cell membrane</location>
        <topology evidence="1">Multi-pass membrane protein</topology>
    </subcellularLocation>
</comment>
<feature type="transmembrane region" description="Helical" evidence="6">
    <location>
        <begin position="376"/>
        <end position="395"/>
    </location>
</feature>
<dbReference type="InterPro" id="IPR050367">
    <property type="entry name" value="APC_superfamily"/>
</dbReference>
<evidence type="ECO:0000256" key="1">
    <source>
        <dbReference type="ARBA" id="ARBA00004651"/>
    </source>
</evidence>
<reference evidence="7" key="1">
    <citation type="journal article" date="2014" name="Int. J. Syst. Evol. Microbiol.">
        <title>Complete genome sequence of Corynebacterium casei LMG S-19264T (=DSM 44701T), isolated from a smear-ripened cheese.</title>
        <authorList>
            <consortium name="US DOE Joint Genome Institute (JGI-PGF)"/>
            <person name="Walter F."/>
            <person name="Albersmeier A."/>
            <person name="Kalinowski J."/>
            <person name="Ruckert C."/>
        </authorList>
    </citation>
    <scope>NUCLEOTIDE SEQUENCE</scope>
    <source>
        <strain evidence="7">CGMCC 1.12698</strain>
    </source>
</reference>
<name>A0A917ASR9_9BACI</name>
<reference evidence="7" key="2">
    <citation type="submission" date="2020-09" db="EMBL/GenBank/DDBJ databases">
        <authorList>
            <person name="Sun Q."/>
            <person name="Zhou Y."/>
        </authorList>
    </citation>
    <scope>NUCLEOTIDE SEQUENCE</scope>
    <source>
        <strain evidence="7">CGMCC 1.12698</strain>
    </source>
</reference>
<sequence>MQNKKWGVGILTAMVVGNMVGAGIFMLPSTLAKTASPLATILTWLLTGFGVLTLAFVFGNLAIRRPDLTTGPQSHAYALFSNKKKGRIAGFSMVWGYWVANWASNVAIITSFAGYLTTFFPVMTSPDVLFTIGSFEVEVGKGITFLICSSLLWATHFLLVRGVHGAGKITFIATATKIIGFALFIVVALFAFQTSTLGEWYTPVVNPNGEALNLLGQVNQAAILTLWAFIGIESAVLFSNRAKSQQAVKQATIFGLLITLVIYLAITLLTMGVVPADVLKTSDKPFVDALNIILGTGGGQVMALLGLTCLFGSILGWVLLASEVPYQAAKLGFFPKFFAHENEKGSPTRSLLITNFMSQLFIFSTLSGSITEAYDFVIVVSTLAYLIPYLVSPIFQLKLVFTGETYDTIRGSRTGDAILAVLAITYSVYAIISGSGDIKTFALGIGLFFVGFILYPLNEQYERRKMRKVNEEQKIA</sequence>
<evidence type="ECO:0000256" key="6">
    <source>
        <dbReference type="SAM" id="Phobius"/>
    </source>
</evidence>
<comment type="caution">
    <text evidence="7">The sequence shown here is derived from an EMBL/GenBank/DDBJ whole genome shotgun (WGS) entry which is preliminary data.</text>
</comment>
<keyword evidence="4 6" id="KW-1133">Transmembrane helix</keyword>
<dbReference type="InterPro" id="IPR002293">
    <property type="entry name" value="AA/rel_permease1"/>
</dbReference>
<keyword evidence="3 6" id="KW-0812">Transmembrane</keyword>
<feature type="transmembrane region" description="Helical" evidence="6">
    <location>
        <begin position="351"/>
        <end position="370"/>
    </location>
</feature>
<evidence type="ECO:0000256" key="2">
    <source>
        <dbReference type="ARBA" id="ARBA00022475"/>
    </source>
</evidence>
<evidence type="ECO:0000313" key="7">
    <source>
        <dbReference type="EMBL" id="GGE73139.1"/>
    </source>
</evidence>
<feature type="transmembrane region" description="Helical" evidence="6">
    <location>
        <begin position="171"/>
        <end position="192"/>
    </location>
</feature>
<feature type="transmembrane region" description="Helical" evidence="6">
    <location>
        <begin position="7"/>
        <end position="29"/>
    </location>
</feature>
<dbReference type="AlphaFoldDB" id="A0A917ASR9"/>
<proteinExistence type="predicted"/>
<evidence type="ECO:0000256" key="4">
    <source>
        <dbReference type="ARBA" id="ARBA00022989"/>
    </source>
</evidence>
<feature type="transmembrane region" description="Helical" evidence="6">
    <location>
        <begin position="415"/>
        <end position="432"/>
    </location>
</feature>